<proteinExistence type="predicted"/>
<organism evidence="1 2">
    <name type="scientific">Wenyingzhuangia gilva</name>
    <dbReference type="NCBI Taxonomy" id="3057677"/>
    <lineage>
        <taxon>Bacteria</taxon>
        <taxon>Pseudomonadati</taxon>
        <taxon>Bacteroidota</taxon>
        <taxon>Flavobacteriia</taxon>
        <taxon>Flavobacteriales</taxon>
        <taxon>Flavobacteriaceae</taxon>
        <taxon>Wenyingzhuangia</taxon>
    </lineage>
</organism>
<keyword evidence="2" id="KW-1185">Reference proteome</keyword>
<dbReference type="RefSeq" id="WP_302885354.1">
    <property type="nucleotide sequence ID" value="NZ_JAUMIT010000025.1"/>
</dbReference>
<evidence type="ECO:0000313" key="1">
    <source>
        <dbReference type="EMBL" id="MDO3696048.1"/>
    </source>
</evidence>
<name>A0ABT8VVP4_9FLAO</name>
<accession>A0ABT8VVP4</accession>
<gene>
    <name evidence="1" type="ORF">QVZ41_14440</name>
</gene>
<sequence>MPTPAKLHAGFVLNSKFCVYLLGRQILLIWLCETTKNKTKQKASALYVFENLVDFLPAQSLAKTVGKYLRKMKHLFYILIISSINVIGQQKPIYWKQNEKLTWEDFQGKADPKSSGNAKTTYKIDITPSNIIVDENDNIHNYKKLSTVAIFYKDLSWSKEKNKNSLLLKHEQLHFDIAELYARKIKIKFREAINRKETKFSVYQKIYSDLWNECRLYQKKYDKETIHGLVKTINEKWIQKVNEELSLLNIPN</sequence>
<evidence type="ECO:0008006" key="3">
    <source>
        <dbReference type="Google" id="ProtNLM"/>
    </source>
</evidence>
<dbReference type="Proteomes" id="UP001168642">
    <property type="component" value="Unassembled WGS sequence"/>
</dbReference>
<dbReference type="EMBL" id="JAUMIT010000025">
    <property type="protein sequence ID" value="MDO3696048.1"/>
    <property type="molecule type" value="Genomic_DNA"/>
</dbReference>
<protein>
    <recommendedName>
        <fullName evidence="3">DUF922 domain-containing protein</fullName>
    </recommendedName>
</protein>
<comment type="caution">
    <text evidence="1">The sequence shown here is derived from an EMBL/GenBank/DDBJ whole genome shotgun (WGS) entry which is preliminary data.</text>
</comment>
<reference evidence="1" key="1">
    <citation type="submission" date="2023-07" db="EMBL/GenBank/DDBJ databases">
        <title>Wenyingzhuangia sp. chi5 genome sequencing and assembly.</title>
        <authorList>
            <person name="Park S."/>
        </authorList>
    </citation>
    <scope>NUCLEOTIDE SEQUENCE</scope>
    <source>
        <strain evidence="1">Chi5</strain>
    </source>
</reference>
<evidence type="ECO:0000313" key="2">
    <source>
        <dbReference type="Proteomes" id="UP001168642"/>
    </source>
</evidence>